<keyword evidence="4 8" id="KW-0133">Cell shape</keyword>
<comment type="caution">
    <text evidence="10">The sequence shown here is derived from an EMBL/GenBank/DDBJ whole genome shotgun (WGS) entry which is preliminary data.</text>
</comment>
<feature type="transmembrane region" description="Helical" evidence="8">
    <location>
        <begin position="45"/>
        <end position="70"/>
    </location>
</feature>
<dbReference type="HAMAP" id="MF_02078">
    <property type="entry name" value="MurJ_MviN"/>
    <property type="match status" value="1"/>
</dbReference>
<evidence type="ECO:0000256" key="3">
    <source>
        <dbReference type="ARBA" id="ARBA00022692"/>
    </source>
</evidence>
<feature type="transmembrane region" description="Helical" evidence="8">
    <location>
        <begin position="157"/>
        <end position="177"/>
    </location>
</feature>
<protein>
    <recommendedName>
        <fullName evidence="8">Probable lipid II flippase MurJ</fullName>
    </recommendedName>
</protein>
<keyword evidence="2 8" id="KW-1003">Cell membrane</keyword>
<keyword evidence="8 9" id="KW-0961">Cell wall biogenesis/degradation</keyword>
<feature type="transmembrane region" description="Helical" evidence="8">
    <location>
        <begin position="440"/>
        <end position="465"/>
    </location>
</feature>
<dbReference type="GO" id="GO:0005886">
    <property type="term" value="C:plasma membrane"/>
    <property type="evidence" value="ECO:0007669"/>
    <property type="project" value="UniProtKB-SubCell"/>
</dbReference>
<proteinExistence type="inferred from homology"/>
<dbReference type="PIRSF" id="PIRSF002869">
    <property type="entry name" value="MviN"/>
    <property type="match status" value="1"/>
</dbReference>
<evidence type="ECO:0000256" key="5">
    <source>
        <dbReference type="ARBA" id="ARBA00022984"/>
    </source>
</evidence>
<dbReference type="PRINTS" id="PR01806">
    <property type="entry name" value="VIRFACTRMVIN"/>
</dbReference>
<keyword evidence="11" id="KW-1185">Reference proteome</keyword>
<evidence type="ECO:0000313" key="10">
    <source>
        <dbReference type="EMBL" id="MCG4566025.1"/>
    </source>
</evidence>
<evidence type="ECO:0000256" key="2">
    <source>
        <dbReference type="ARBA" id="ARBA00022475"/>
    </source>
</evidence>
<keyword evidence="7 8" id="KW-0472">Membrane</keyword>
<sequence length="515" mass="56369">MSHKNTAAQSAAMIAAVTLFSKFLGFLREVLIASKFGSGYETDTYFVAMTATVLIMTTIGAALKTTLIPIFSEINEAKGKERKLKYMNNVLNVIFLITVGLVIVGYFASPLVVKILAKGFTGEQYNLAIKLNRIGLPIIIFMGLTYVFSGFLESSEIFGPPAIAGIPFNLVYIAYLLTVSKKFGITGLMVTSVIAAAAQWLIQIPAAKRLGFRHSFEVNLKDRYVEKALILVAPVLLGSAVQQINVIIDRTLASSLKEGSISALNYASRVNDIIISVFVMAITTVIFPMLSKAFTRDDLNEARSIMEEGINIILIITVPATMGIMILAGPAIKVFFERGAFNREATLMTSSALVFYSIGLIASSLRLMLNKVFYSIQDTSTPMINGVIAVVINVVFNYILVRYMAHSGLALATSISSIITTILLFIALRKKIGRIGLKSYFICFIKTSIASVIMGLSVYMLYYGLGGLLPNKTILELLLLVLAVVVGVLVYFVLCCLLRVKEMRTLLKRVKKARK</sequence>
<reference evidence="10" key="1">
    <citation type="submission" date="2022-01" db="EMBL/GenBank/DDBJ databases">
        <title>Collection of gut derived symbiotic bacterial strains cultured from healthy donors.</title>
        <authorList>
            <person name="Lin H."/>
            <person name="Kohout C."/>
            <person name="Waligurski E."/>
            <person name="Pamer E.G."/>
        </authorList>
    </citation>
    <scope>NUCLEOTIDE SEQUENCE</scope>
    <source>
        <strain evidence="10">MSK.14.39</strain>
    </source>
</reference>
<feature type="transmembrane region" description="Helical" evidence="8">
    <location>
        <begin position="90"/>
        <end position="113"/>
    </location>
</feature>
<dbReference type="GO" id="GO:0009252">
    <property type="term" value="P:peptidoglycan biosynthetic process"/>
    <property type="evidence" value="ECO:0007669"/>
    <property type="project" value="UniProtKB-UniRule"/>
</dbReference>
<dbReference type="RefSeq" id="WP_237962843.1">
    <property type="nucleotide sequence ID" value="NZ_JAKNID010000081.1"/>
</dbReference>
<keyword evidence="6 8" id="KW-1133">Transmembrane helix</keyword>
<comment type="function">
    <text evidence="8 9">Involved in peptidoglycan biosynthesis. Transports lipid-linked peptidoglycan precursors from the inner to the outer leaflet of the cytoplasmic membrane.</text>
</comment>
<dbReference type="GO" id="GO:0034204">
    <property type="term" value="P:lipid translocation"/>
    <property type="evidence" value="ECO:0007669"/>
    <property type="project" value="TreeGrafter"/>
</dbReference>
<dbReference type="GO" id="GO:0008360">
    <property type="term" value="P:regulation of cell shape"/>
    <property type="evidence" value="ECO:0007669"/>
    <property type="project" value="UniProtKB-UniRule"/>
</dbReference>
<dbReference type="Proteomes" id="UP001108123">
    <property type="component" value="Unassembled WGS sequence"/>
</dbReference>
<dbReference type="PANTHER" id="PTHR47019">
    <property type="entry name" value="LIPID II FLIPPASE MURJ"/>
    <property type="match status" value="1"/>
</dbReference>
<dbReference type="GO" id="GO:0071555">
    <property type="term" value="P:cell wall organization"/>
    <property type="evidence" value="ECO:0007669"/>
    <property type="project" value="UniProtKB-UniRule"/>
</dbReference>
<keyword evidence="5 8" id="KW-0573">Peptidoglycan synthesis</keyword>
<dbReference type="CDD" id="cd13123">
    <property type="entry name" value="MATE_MurJ_like"/>
    <property type="match status" value="1"/>
</dbReference>
<feature type="transmembrane region" description="Helical" evidence="8">
    <location>
        <begin position="381"/>
        <end position="401"/>
    </location>
</feature>
<feature type="transmembrane region" description="Helical" evidence="8">
    <location>
        <begin position="133"/>
        <end position="152"/>
    </location>
</feature>
<comment type="pathway">
    <text evidence="8">Cell wall biogenesis; peptidoglycan biosynthesis.</text>
</comment>
<evidence type="ECO:0000256" key="1">
    <source>
        <dbReference type="ARBA" id="ARBA00004651"/>
    </source>
</evidence>
<dbReference type="InterPro" id="IPR004268">
    <property type="entry name" value="MurJ"/>
</dbReference>
<feature type="transmembrane region" description="Helical" evidence="8">
    <location>
        <begin position="183"/>
        <end position="207"/>
    </location>
</feature>
<evidence type="ECO:0000313" key="11">
    <source>
        <dbReference type="Proteomes" id="UP001108123"/>
    </source>
</evidence>
<accession>A0A9Q4AE80</accession>
<dbReference type="Pfam" id="PF03023">
    <property type="entry name" value="MurJ"/>
    <property type="match status" value="1"/>
</dbReference>
<dbReference type="NCBIfam" id="TIGR01695">
    <property type="entry name" value="murJ_mviN"/>
    <property type="match status" value="1"/>
</dbReference>
<gene>
    <name evidence="8 10" type="primary">murJ</name>
    <name evidence="10" type="ORF">L0P62_11245</name>
</gene>
<feature type="transmembrane region" description="Helical" evidence="8">
    <location>
        <begin position="352"/>
        <end position="369"/>
    </location>
</feature>
<feature type="transmembrane region" description="Helical" evidence="8">
    <location>
        <begin position="312"/>
        <end position="332"/>
    </location>
</feature>
<keyword evidence="8 9" id="KW-0813">Transport</keyword>
<dbReference type="AlphaFoldDB" id="A0A9Q4AE80"/>
<dbReference type="GO" id="GO:0015648">
    <property type="term" value="F:lipid-linked peptidoglycan transporter activity"/>
    <property type="evidence" value="ECO:0007669"/>
    <property type="project" value="UniProtKB-UniRule"/>
</dbReference>
<feature type="transmembrane region" description="Helical" evidence="8">
    <location>
        <begin position="228"/>
        <end position="248"/>
    </location>
</feature>
<dbReference type="InterPro" id="IPR051050">
    <property type="entry name" value="Lipid_II_flippase_MurJ/MviN"/>
</dbReference>
<dbReference type="PANTHER" id="PTHR47019:SF1">
    <property type="entry name" value="LIPID II FLIPPASE MURJ"/>
    <property type="match status" value="1"/>
</dbReference>
<evidence type="ECO:0000256" key="8">
    <source>
        <dbReference type="HAMAP-Rule" id="MF_02078"/>
    </source>
</evidence>
<keyword evidence="3 8" id="KW-0812">Transmembrane</keyword>
<feature type="transmembrane region" description="Helical" evidence="8">
    <location>
        <begin position="477"/>
        <end position="500"/>
    </location>
</feature>
<evidence type="ECO:0000256" key="6">
    <source>
        <dbReference type="ARBA" id="ARBA00022989"/>
    </source>
</evidence>
<evidence type="ECO:0000256" key="7">
    <source>
        <dbReference type="ARBA" id="ARBA00023136"/>
    </source>
</evidence>
<evidence type="ECO:0000256" key="4">
    <source>
        <dbReference type="ARBA" id="ARBA00022960"/>
    </source>
</evidence>
<feature type="transmembrane region" description="Helical" evidence="8">
    <location>
        <begin position="12"/>
        <end position="33"/>
    </location>
</feature>
<comment type="similarity">
    <text evidence="8 9">Belongs to the MurJ/MviN family.</text>
</comment>
<organism evidence="10 11">
    <name type="scientific">Anaerosalibacter bizertensis</name>
    <dbReference type="NCBI Taxonomy" id="932217"/>
    <lineage>
        <taxon>Bacteria</taxon>
        <taxon>Bacillati</taxon>
        <taxon>Bacillota</taxon>
        <taxon>Tissierellia</taxon>
        <taxon>Tissierellales</taxon>
        <taxon>Sporanaerobacteraceae</taxon>
        <taxon>Anaerosalibacter</taxon>
    </lineage>
</organism>
<evidence type="ECO:0000256" key="9">
    <source>
        <dbReference type="PIRNR" id="PIRNR002869"/>
    </source>
</evidence>
<feature type="transmembrane region" description="Helical" evidence="8">
    <location>
        <begin position="273"/>
        <end position="291"/>
    </location>
</feature>
<dbReference type="EMBL" id="JAKNID010000081">
    <property type="protein sequence ID" value="MCG4566025.1"/>
    <property type="molecule type" value="Genomic_DNA"/>
</dbReference>
<feature type="transmembrane region" description="Helical" evidence="8">
    <location>
        <begin position="407"/>
        <end position="428"/>
    </location>
</feature>
<comment type="subcellular location">
    <subcellularLocation>
        <location evidence="1 8">Cell membrane</location>
        <topology evidence="1 8">Multi-pass membrane protein</topology>
    </subcellularLocation>
</comment>
<name>A0A9Q4AE80_9FIRM</name>